<dbReference type="EMBL" id="JAGYWB010000011">
    <property type="protein sequence ID" value="KAI0504081.1"/>
    <property type="molecule type" value="Genomic_DNA"/>
</dbReference>
<comment type="subcellular location">
    <subcellularLocation>
        <location evidence="1">Cell membrane</location>
        <topology evidence="1">Single-pass membrane protein</topology>
    </subcellularLocation>
    <subcellularLocation>
        <location evidence="2">Membrane</location>
        <topology evidence="2">Single-pass type I membrane protein</topology>
    </subcellularLocation>
</comment>
<keyword evidence="15 21" id="KW-0472">Membrane</keyword>
<evidence type="ECO:0000256" key="18">
    <source>
        <dbReference type="ARBA" id="ARBA00047899"/>
    </source>
</evidence>
<evidence type="ECO:0000256" key="9">
    <source>
        <dbReference type="ARBA" id="ARBA00022729"/>
    </source>
</evidence>
<evidence type="ECO:0000256" key="1">
    <source>
        <dbReference type="ARBA" id="ARBA00004162"/>
    </source>
</evidence>
<comment type="catalytic activity">
    <reaction evidence="18">
        <text>L-threonyl-[protein] + ATP = O-phospho-L-threonyl-[protein] + ADP + H(+)</text>
        <dbReference type="Rhea" id="RHEA:46608"/>
        <dbReference type="Rhea" id="RHEA-COMP:11060"/>
        <dbReference type="Rhea" id="RHEA-COMP:11605"/>
        <dbReference type="ChEBI" id="CHEBI:15378"/>
        <dbReference type="ChEBI" id="CHEBI:30013"/>
        <dbReference type="ChEBI" id="CHEBI:30616"/>
        <dbReference type="ChEBI" id="CHEBI:61977"/>
        <dbReference type="ChEBI" id="CHEBI:456216"/>
        <dbReference type="EC" id="2.7.11.1"/>
    </reaction>
</comment>
<dbReference type="PROSITE" id="PS00107">
    <property type="entry name" value="PROTEIN_KINASE_ATP"/>
    <property type="match status" value="1"/>
</dbReference>
<dbReference type="GO" id="GO:0005886">
    <property type="term" value="C:plasma membrane"/>
    <property type="evidence" value="ECO:0007669"/>
    <property type="project" value="UniProtKB-SubCell"/>
</dbReference>
<organism evidence="24 25">
    <name type="scientific">Dendrobium nobile</name>
    <name type="common">Orchid</name>
    <dbReference type="NCBI Taxonomy" id="94219"/>
    <lineage>
        <taxon>Eukaryota</taxon>
        <taxon>Viridiplantae</taxon>
        <taxon>Streptophyta</taxon>
        <taxon>Embryophyta</taxon>
        <taxon>Tracheophyta</taxon>
        <taxon>Spermatophyta</taxon>
        <taxon>Magnoliopsida</taxon>
        <taxon>Liliopsida</taxon>
        <taxon>Asparagales</taxon>
        <taxon>Orchidaceae</taxon>
        <taxon>Epidendroideae</taxon>
        <taxon>Malaxideae</taxon>
        <taxon>Dendrobiinae</taxon>
        <taxon>Dendrobium</taxon>
    </lineage>
</organism>
<dbReference type="FunFam" id="3.30.200.20:FF:000328">
    <property type="entry name" value="Leucine-rich repeat protein kinase family protein"/>
    <property type="match status" value="1"/>
</dbReference>
<sequence>MPKSNFTVFMAFLAVSFCYFLWAAVAQVTDPMEVSALKTIRNSLNDPIGNLNSWNNGDPCTSNWSGIFCYLTANDGYLHVQQLHLLKLNLSGTLVPELGLLSHLQILDFMRNKINGTIPKEIGNITSLKLLLLSGNELSGTLPEEIGYLVNLNRLQIDENQISGLIPKSFANLNSVKHLHMNNNSLSGQIPSELSRLPRLLHLLVDNNNLSGYLPPEFSMLPHLKILQLDNNNFTGSTIPASYGNMNTLLKLSLRNCSLQGFIPDLSGSPELSYLDLSWNNLAGSIPSKRLSENVTTIKLGRNQLQGSIPSNLSGLPLLQLLSLSNNRLSGSVPSSIWQNMTSTGNKSRIFDFQNNLLTSITKSSDSPTNFTILLYGNPLCAKPVQANLVNCQPQDINPTSGNTTSSRITCLSCNTDSDYEFNPLSPIPCVCAIPLKVGFRLKSPGISDFHPYIEDFRIDLSSLLYLNPYQVYFGLYNWEEGPRLNMYLNLFPDKTSLFNASEVIRIRRMLTGWEITLSDVFGPYELLNFTLGSYANMFPTSVKSSLSKVALAAIVLGSSVAGAIIAATIVIFVMQKRSRHQVDSKRRASSRTTIQFYDVKGFLLEEMERATDNFSNSSLVGHGGYGKVYKGILADGTVVAIKRAQEGSVQGSNEFATEIELLSRLHHRNLVSLVGYCDEEDEQMLIYEFMSNGNLHDLLSRESKEPLSFMMRLRIALETARGILYLHTEADPPIFHRDIKASNILLDSRYTAKVSDFGISRLAPVSNVEGVSPDYVSTVVKGTPGYLDPEYFLTHKLTDKSDVYSLGVVFLELLTGMQPISFGKNLVREVNLAYQSGRTFEIIDSRMGSYPSDCIEKFTSLAYSCCRDQPDARPSMAEIVRELENIWMMMPEGEVLLPESSKDPDKESAPLFSTFSSSAFTHPYLSFDVSGSNHDSSSIPNIKPR</sequence>
<dbReference type="SMART" id="SM00369">
    <property type="entry name" value="LRR_TYP"/>
    <property type="match status" value="5"/>
</dbReference>
<dbReference type="PANTHER" id="PTHR45974:SF234">
    <property type="entry name" value="PROTEIN KINASE DOMAIN-CONTAINING PROTEIN"/>
    <property type="match status" value="1"/>
</dbReference>
<protein>
    <recommendedName>
        <fullName evidence="4">non-specific serine/threonine protein kinase</fullName>
        <ecNumber evidence="4">2.7.11.1</ecNumber>
    </recommendedName>
</protein>
<evidence type="ECO:0000256" key="19">
    <source>
        <dbReference type="ARBA" id="ARBA00048679"/>
    </source>
</evidence>
<keyword evidence="10" id="KW-0677">Repeat</keyword>
<keyword evidence="13 20" id="KW-0067">ATP-binding</keyword>
<evidence type="ECO:0000256" key="4">
    <source>
        <dbReference type="ARBA" id="ARBA00012513"/>
    </source>
</evidence>
<feature type="transmembrane region" description="Helical" evidence="21">
    <location>
        <begin position="550"/>
        <end position="575"/>
    </location>
</feature>
<keyword evidence="7" id="KW-0808">Transferase</keyword>
<evidence type="ECO:0000256" key="22">
    <source>
        <dbReference type="SAM" id="SignalP"/>
    </source>
</evidence>
<dbReference type="GO" id="GO:0004674">
    <property type="term" value="F:protein serine/threonine kinase activity"/>
    <property type="evidence" value="ECO:0007669"/>
    <property type="project" value="UniProtKB-KW"/>
</dbReference>
<evidence type="ECO:0000313" key="24">
    <source>
        <dbReference type="EMBL" id="KAI0504081.1"/>
    </source>
</evidence>
<dbReference type="Gene3D" id="1.10.510.10">
    <property type="entry name" value="Transferase(Phosphotransferase) domain 1"/>
    <property type="match status" value="1"/>
</dbReference>
<keyword evidence="25" id="KW-1185">Reference proteome</keyword>
<gene>
    <name evidence="24" type="ORF">KFK09_015028</name>
</gene>
<dbReference type="PROSITE" id="PS50011">
    <property type="entry name" value="PROTEIN_KINASE_DOM"/>
    <property type="match status" value="1"/>
</dbReference>
<evidence type="ECO:0000256" key="7">
    <source>
        <dbReference type="ARBA" id="ARBA00022679"/>
    </source>
</evidence>
<evidence type="ECO:0000256" key="11">
    <source>
        <dbReference type="ARBA" id="ARBA00022741"/>
    </source>
</evidence>
<dbReference type="AlphaFoldDB" id="A0A8T3B4S7"/>
<dbReference type="EC" id="2.7.11.1" evidence="4"/>
<keyword evidence="12" id="KW-0418">Kinase</keyword>
<evidence type="ECO:0000256" key="8">
    <source>
        <dbReference type="ARBA" id="ARBA00022692"/>
    </source>
</evidence>
<evidence type="ECO:0000256" key="5">
    <source>
        <dbReference type="ARBA" id="ARBA00022527"/>
    </source>
</evidence>
<dbReference type="PANTHER" id="PTHR45974">
    <property type="entry name" value="RECEPTOR-LIKE PROTEIN 55"/>
    <property type="match status" value="1"/>
</dbReference>
<feature type="chain" id="PRO_5035917595" description="non-specific serine/threonine protein kinase" evidence="22">
    <location>
        <begin position="27"/>
        <end position="946"/>
    </location>
</feature>
<dbReference type="GO" id="GO:0005524">
    <property type="term" value="F:ATP binding"/>
    <property type="evidence" value="ECO:0007669"/>
    <property type="project" value="UniProtKB-UniRule"/>
</dbReference>
<dbReference type="InterPro" id="IPR000719">
    <property type="entry name" value="Prot_kinase_dom"/>
</dbReference>
<evidence type="ECO:0000256" key="15">
    <source>
        <dbReference type="ARBA" id="ARBA00023136"/>
    </source>
</evidence>
<evidence type="ECO:0000313" key="25">
    <source>
        <dbReference type="Proteomes" id="UP000829196"/>
    </source>
</evidence>
<dbReference type="SMART" id="SM00220">
    <property type="entry name" value="S_TKc"/>
    <property type="match status" value="1"/>
</dbReference>
<dbReference type="Pfam" id="PF13855">
    <property type="entry name" value="LRR_8"/>
    <property type="match status" value="1"/>
</dbReference>
<dbReference type="InterPro" id="IPR003591">
    <property type="entry name" value="Leu-rich_rpt_typical-subtyp"/>
</dbReference>
<comment type="similarity">
    <text evidence="3">Belongs to the protein kinase superfamily. Ser/Thr protein kinase family.</text>
</comment>
<dbReference type="SUPFAM" id="SSF56112">
    <property type="entry name" value="Protein kinase-like (PK-like)"/>
    <property type="match status" value="1"/>
</dbReference>
<evidence type="ECO:0000256" key="6">
    <source>
        <dbReference type="ARBA" id="ARBA00022614"/>
    </source>
</evidence>
<dbReference type="Gene3D" id="3.30.200.20">
    <property type="entry name" value="Phosphorylase Kinase, domain 1"/>
    <property type="match status" value="1"/>
</dbReference>
<keyword evidence="17" id="KW-0325">Glycoprotein</keyword>
<proteinExistence type="inferred from homology"/>
<accession>A0A8T3B4S7</accession>
<evidence type="ECO:0000256" key="17">
    <source>
        <dbReference type="ARBA" id="ARBA00023180"/>
    </source>
</evidence>
<name>A0A8T3B4S7_DENNO</name>
<evidence type="ECO:0000256" key="13">
    <source>
        <dbReference type="ARBA" id="ARBA00022840"/>
    </source>
</evidence>
<evidence type="ECO:0000256" key="14">
    <source>
        <dbReference type="ARBA" id="ARBA00022989"/>
    </source>
</evidence>
<dbReference type="SUPFAM" id="SSF52058">
    <property type="entry name" value="L domain-like"/>
    <property type="match status" value="2"/>
</dbReference>
<keyword evidence="14 21" id="KW-1133">Transmembrane helix</keyword>
<dbReference type="PROSITE" id="PS00108">
    <property type="entry name" value="PROTEIN_KINASE_ST"/>
    <property type="match status" value="1"/>
</dbReference>
<evidence type="ECO:0000256" key="10">
    <source>
        <dbReference type="ARBA" id="ARBA00022737"/>
    </source>
</evidence>
<dbReference type="Pfam" id="PF00069">
    <property type="entry name" value="Pkinase"/>
    <property type="match status" value="1"/>
</dbReference>
<dbReference type="FunFam" id="3.80.10.10:FF:000387">
    <property type="entry name" value="Probable LRR receptor-like serine/threonine-protein kinase At1g06840"/>
    <property type="match status" value="1"/>
</dbReference>
<dbReference type="InterPro" id="IPR008271">
    <property type="entry name" value="Ser/Thr_kinase_AS"/>
</dbReference>
<dbReference type="InterPro" id="IPR011009">
    <property type="entry name" value="Kinase-like_dom_sf"/>
</dbReference>
<dbReference type="FunFam" id="1.10.510.10:FF:000453">
    <property type="entry name" value="LRR receptor-like serine/threonine-protein kinase HSL2"/>
    <property type="match status" value="1"/>
</dbReference>
<dbReference type="InterPro" id="IPR017441">
    <property type="entry name" value="Protein_kinase_ATP_BS"/>
</dbReference>
<keyword evidence="6" id="KW-0433">Leucine-rich repeat</keyword>
<keyword evidence="16" id="KW-0675">Receptor</keyword>
<dbReference type="OrthoDB" id="2020077at2759"/>
<keyword evidence="8 21" id="KW-0812">Transmembrane</keyword>
<keyword evidence="11 20" id="KW-0547">Nucleotide-binding</keyword>
<dbReference type="SMR" id="A0A8T3B4S7"/>
<dbReference type="Pfam" id="PF00560">
    <property type="entry name" value="LRR_1"/>
    <property type="match status" value="3"/>
</dbReference>
<evidence type="ECO:0000256" key="20">
    <source>
        <dbReference type="PROSITE-ProRule" id="PRU10141"/>
    </source>
</evidence>
<comment type="catalytic activity">
    <reaction evidence="19">
        <text>L-seryl-[protein] + ATP = O-phospho-L-seryl-[protein] + ADP + H(+)</text>
        <dbReference type="Rhea" id="RHEA:17989"/>
        <dbReference type="Rhea" id="RHEA-COMP:9863"/>
        <dbReference type="Rhea" id="RHEA-COMP:11604"/>
        <dbReference type="ChEBI" id="CHEBI:15378"/>
        <dbReference type="ChEBI" id="CHEBI:29999"/>
        <dbReference type="ChEBI" id="CHEBI:30616"/>
        <dbReference type="ChEBI" id="CHEBI:83421"/>
        <dbReference type="ChEBI" id="CHEBI:456216"/>
        <dbReference type="EC" id="2.7.11.1"/>
    </reaction>
</comment>
<dbReference type="CDD" id="cd14066">
    <property type="entry name" value="STKc_IRAK"/>
    <property type="match status" value="1"/>
</dbReference>
<comment type="caution">
    <text evidence="24">The sequence shown here is derived from an EMBL/GenBank/DDBJ whole genome shotgun (WGS) entry which is preliminary data.</text>
</comment>
<evidence type="ECO:0000256" key="12">
    <source>
        <dbReference type="ARBA" id="ARBA00022777"/>
    </source>
</evidence>
<dbReference type="Pfam" id="PF08263">
    <property type="entry name" value="LRRNT_2"/>
    <property type="match status" value="1"/>
</dbReference>
<evidence type="ECO:0000259" key="23">
    <source>
        <dbReference type="PROSITE" id="PS50011"/>
    </source>
</evidence>
<feature type="binding site" evidence="20">
    <location>
        <position position="643"/>
    </location>
    <ligand>
        <name>ATP</name>
        <dbReference type="ChEBI" id="CHEBI:30616"/>
    </ligand>
</feature>
<keyword evidence="5" id="KW-0723">Serine/threonine-protein kinase</keyword>
<keyword evidence="9 22" id="KW-0732">Signal</keyword>
<dbReference type="InterPro" id="IPR032675">
    <property type="entry name" value="LRR_dom_sf"/>
</dbReference>
<evidence type="ECO:0000256" key="21">
    <source>
        <dbReference type="SAM" id="Phobius"/>
    </source>
</evidence>
<reference evidence="24" key="1">
    <citation type="journal article" date="2022" name="Front. Genet.">
        <title>Chromosome-Scale Assembly of the Dendrobium nobile Genome Provides Insights Into the Molecular Mechanism of the Biosynthesis of the Medicinal Active Ingredient of Dendrobium.</title>
        <authorList>
            <person name="Xu Q."/>
            <person name="Niu S.-C."/>
            <person name="Li K.-L."/>
            <person name="Zheng P.-J."/>
            <person name="Zhang X.-J."/>
            <person name="Jia Y."/>
            <person name="Liu Y."/>
            <person name="Niu Y.-X."/>
            <person name="Yu L.-H."/>
            <person name="Chen D.-F."/>
            <person name="Zhang G.-Q."/>
        </authorList>
    </citation>
    <scope>NUCLEOTIDE SEQUENCE</scope>
    <source>
        <tissue evidence="24">Leaf</tissue>
    </source>
</reference>
<dbReference type="Proteomes" id="UP000829196">
    <property type="component" value="Unassembled WGS sequence"/>
</dbReference>
<dbReference type="Gene3D" id="3.80.10.10">
    <property type="entry name" value="Ribonuclease Inhibitor"/>
    <property type="match status" value="3"/>
</dbReference>
<dbReference type="InterPro" id="IPR001611">
    <property type="entry name" value="Leu-rich_rpt"/>
</dbReference>
<evidence type="ECO:0000256" key="3">
    <source>
        <dbReference type="ARBA" id="ARBA00008684"/>
    </source>
</evidence>
<feature type="domain" description="Protein kinase" evidence="23">
    <location>
        <begin position="615"/>
        <end position="889"/>
    </location>
</feature>
<evidence type="ECO:0000256" key="2">
    <source>
        <dbReference type="ARBA" id="ARBA00004479"/>
    </source>
</evidence>
<dbReference type="InterPro" id="IPR013210">
    <property type="entry name" value="LRR_N_plant-typ"/>
</dbReference>
<evidence type="ECO:0000256" key="16">
    <source>
        <dbReference type="ARBA" id="ARBA00023170"/>
    </source>
</evidence>
<feature type="signal peptide" evidence="22">
    <location>
        <begin position="1"/>
        <end position="26"/>
    </location>
</feature>